<feature type="non-terminal residue" evidence="1">
    <location>
        <position position="61"/>
    </location>
</feature>
<gene>
    <name evidence="1" type="ORF">HMPREF9088_0292</name>
</gene>
<accession>E6LD52</accession>
<evidence type="ECO:0008006" key="3">
    <source>
        <dbReference type="Google" id="ProtNLM"/>
    </source>
</evidence>
<evidence type="ECO:0000313" key="2">
    <source>
        <dbReference type="Proteomes" id="UP000010296"/>
    </source>
</evidence>
<proteinExistence type="predicted"/>
<dbReference type="AlphaFoldDB" id="E6LD52"/>
<evidence type="ECO:0000313" key="1">
    <source>
        <dbReference type="EMBL" id="EFU74867.1"/>
    </source>
</evidence>
<dbReference type="STRING" id="888064.HMPREF9088_0292"/>
<name>E6LD52_ENTI1</name>
<protein>
    <recommendedName>
        <fullName evidence="3">Polysaccharide biosynthesis protein</fullName>
    </recommendedName>
</protein>
<reference evidence="1 2" key="1">
    <citation type="submission" date="2010-12" db="EMBL/GenBank/DDBJ databases">
        <authorList>
            <person name="Muzny D."/>
            <person name="Qin X."/>
            <person name="Deng J."/>
            <person name="Jiang H."/>
            <person name="Liu Y."/>
            <person name="Qu J."/>
            <person name="Song X.-Z."/>
            <person name="Zhang L."/>
            <person name="Thornton R."/>
            <person name="Coyle M."/>
            <person name="Francisco L."/>
            <person name="Jackson L."/>
            <person name="Javaid M."/>
            <person name="Korchina V."/>
            <person name="Kovar C."/>
            <person name="Mata R."/>
            <person name="Mathew T."/>
            <person name="Ngo R."/>
            <person name="Nguyen L."/>
            <person name="Nguyen N."/>
            <person name="Okwuonu G."/>
            <person name="Ongeri F."/>
            <person name="Pham C."/>
            <person name="Simmons D."/>
            <person name="Wilczek-Boney K."/>
            <person name="Hale W."/>
            <person name="Jakkamsetti A."/>
            <person name="Pham P."/>
            <person name="Ruth R."/>
            <person name="San Lucas F."/>
            <person name="Warren J."/>
            <person name="Zhang J."/>
            <person name="Zhao Z."/>
            <person name="Zhou C."/>
            <person name="Zhu D."/>
            <person name="Lee S."/>
            <person name="Bess C."/>
            <person name="Blankenburg K."/>
            <person name="Forbes L."/>
            <person name="Fu Q."/>
            <person name="Gubbala S."/>
            <person name="Hirani K."/>
            <person name="Jayaseelan J.C."/>
            <person name="Lara F."/>
            <person name="Munidasa M."/>
            <person name="Palculict T."/>
            <person name="Patil S."/>
            <person name="Pu L.-L."/>
            <person name="Saada N."/>
            <person name="Tang L."/>
            <person name="Weissenberger G."/>
            <person name="Zhu Y."/>
            <person name="Hemphill L."/>
            <person name="Shang Y."/>
            <person name="Youmans B."/>
            <person name="Ayvaz T."/>
            <person name="Ross M."/>
            <person name="Santibanez J."/>
            <person name="Aqrawi P."/>
            <person name="Gross S."/>
            <person name="Joshi V."/>
            <person name="Fowler G."/>
            <person name="Nazareth L."/>
            <person name="Reid J."/>
            <person name="Worley K."/>
            <person name="Petrosino J."/>
            <person name="Highlander S."/>
            <person name="Gibbs R."/>
        </authorList>
    </citation>
    <scope>NUCLEOTIDE SEQUENCE [LARGE SCALE GENOMIC DNA]</scope>
    <source>
        <strain evidence="2">DSM 15952 / CCUG 50447 / LMG 22039 / TP 1.5</strain>
    </source>
</reference>
<sequence length="61" mass="7338">MTKKKICLIASSGGHYEQLLMLKLLHRDYSIFFVTEKTKYSNSEEDKYYIKQVNRKEKTIF</sequence>
<dbReference type="Proteomes" id="UP000010296">
    <property type="component" value="Unassembled WGS sequence"/>
</dbReference>
<organism evidence="1 2">
    <name type="scientific">Enterococcus italicus (strain DSM 15952 / CCUG 50447 / LMG 22039 / TP 1.5)</name>
    <dbReference type="NCBI Taxonomy" id="888064"/>
    <lineage>
        <taxon>Bacteria</taxon>
        <taxon>Bacillati</taxon>
        <taxon>Bacillota</taxon>
        <taxon>Bacilli</taxon>
        <taxon>Lactobacillales</taxon>
        <taxon>Enterococcaceae</taxon>
        <taxon>Enterococcus</taxon>
    </lineage>
</organism>
<keyword evidence="2" id="KW-1185">Reference proteome</keyword>
<dbReference type="EMBL" id="AEPV01000009">
    <property type="protein sequence ID" value="EFU74867.1"/>
    <property type="molecule type" value="Genomic_DNA"/>
</dbReference>
<dbReference type="HOGENOM" id="CLU_2927922_0_0_9"/>
<comment type="caution">
    <text evidence="1">The sequence shown here is derived from an EMBL/GenBank/DDBJ whole genome shotgun (WGS) entry which is preliminary data.</text>
</comment>